<comment type="caution">
    <text evidence="8">The sequence shown here is derived from an EMBL/GenBank/DDBJ whole genome shotgun (WGS) entry which is preliminary data.</text>
</comment>
<dbReference type="CDD" id="cd06261">
    <property type="entry name" value="TM_PBP2"/>
    <property type="match status" value="1"/>
</dbReference>
<dbReference type="AlphaFoldDB" id="X1VMK2"/>
<dbReference type="EMBL" id="BARW01036822">
    <property type="protein sequence ID" value="GAJ20827.1"/>
    <property type="molecule type" value="Genomic_DNA"/>
</dbReference>
<name>X1VMK2_9ZZZZ</name>
<dbReference type="PROSITE" id="PS50928">
    <property type="entry name" value="ABC_TM1"/>
    <property type="match status" value="1"/>
</dbReference>
<gene>
    <name evidence="8" type="ORF">S12H4_57045</name>
</gene>
<dbReference type="GO" id="GO:0055085">
    <property type="term" value="P:transmembrane transport"/>
    <property type="evidence" value="ECO:0007669"/>
    <property type="project" value="InterPro"/>
</dbReference>
<evidence type="ECO:0000256" key="1">
    <source>
        <dbReference type="ARBA" id="ARBA00004141"/>
    </source>
</evidence>
<keyword evidence="3" id="KW-0813">Transport</keyword>
<feature type="non-terminal residue" evidence="8">
    <location>
        <position position="1"/>
    </location>
</feature>
<evidence type="ECO:0000256" key="5">
    <source>
        <dbReference type="ARBA" id="ARBA00023136"/>
    </source>
</evidence>
<comment type="subcellular location">
    <subcellularLocation>
        <location evidence="1">Membrane</location>
        <topology evidence="1">Multi-pass membrane protein</topology>
    </subcellularLocation>
</comment>
<reference evidence="8" key="1">
    <citation type="journal article" date="2014" name="Front. Microbiol.">
        <title>High frequency of phylogenetically diverse reductive dehalogenase-homologous genes in deep subseafloor sedimentary metagenomes.</title>
        <authorList>
            <person name="Kawai M."/>
            <person name="Futagami T."/>
            <person name="Toyoda A."/>
            <person name="Takaki Y."/>
            <person name="Nishi S."/>
            <person name="Hori S."/>
            <person name="Arai W."/>
            <person name="Tsubouchi T."/>
            <person name="Morono Y."/>
            <person name="Uchiyama I."/>
            <person name="Ito T."/>
            <person name="Fujiyama A."/>
            <person name="Inagaki F."/>
            <person name="Takami H."/>
        </authorList>
    </citation>
    <scope>NUCLEOTIDE SEQUENCE</scope>
    <source>
        <strain evidence="8">Expedition CK06-06</strain>
    </source>
</reference>
<protein>
    <recommendedName>
        <fullName evidence="7">ABC transmembrane type-1 domain-containing protein</fullName>
    </recommendedName>
</protein>
<keyword evidence="3" id="KW-0029">Amino-acid transport</keyword>
<keyword evidence="2 6" id="KW-0812">Transmembrane</keyword>
<dbReference type="InterPro" id="IPR043429">
    <property type="entry name" value="ArtM/GltK/GlnP/TcyL/YhdX-like"/>
</dbReference>
<dbReference type="SUPFAM" id="SSF161098">
    <property type="entry name" value="MetI-like"/>
    <property type="match status" value="1"/>
</dbReference>
<evidence type="ECO:0000256" key="3">
    <source>
        <dbReference type="ARBA" id="ARBA00022970"/>
    </source>
</evidence>
<dbReference type="InterPro" id="IPR035906">
    <property type="entry name" value="MetI-like_sf"/>
</dbReference>
<dbReference type="GO" id="GO:0006865">
    <property type="term" value="P:amino acid transport"/>
    <property type="evidence" value="ECO:0007669"/>
    <property type="project" value="UniProtKB-KW"/>
</dbReference>
<organism evidence="8">
    <name type="scientific">marine sediment metagenome</name>
    <dbReference type="NCBI Taxonomy" id="412755"/>
    <lineage>
        <taxon>unclassified sequences</taxon>
        <taxon>metagenomes</taxon>
        <taxon>ecological metagenomes</taxon>
    </lineage>
</organism>
<dbReference type="GO" id="GO:0016020">
    <property type="term" value="C:membrane"/>
    <property type="evidence" value="ECO:0007669"/>
    <property type="project" value="UniProtKB-SubCell"/>
</dbReference>
<feature type="domain" description="ABC transmembrane type-1" evidence="7">
    <location>
        <begin position="1"/>
        <end position="130"/>
    </location>
</feature>
<keyword evidence="5 6" id="KW-0472">Membrane</keyword>
<evidence type="ECO:0000256" key="6">
    <source>
        <dbReference type="SAM" id="Phobius"/>
    </source>
</evidence>
<dbReference type="PANTHER" id="PTHR30614:SF0">
    <property type="entry name" value="L-CYSTINE TRANSPORT SYSTEM PERMEASE PROTEIN TCYL"/>
    <property type="match status" value="1"/>
</dbReference>
<feature type="transmembrane region" description="Helical" evidence="6">
    <location>
        <begin position="112"/>
        <end position="135"/>
    </location>
</feature>
<dbReference type="Gene3D" id="1.10.3720.10">
    <property type="entry name" value="MetI-like"/>
    <property type="match status" value="1"/>
</dbReference>
<keyword evidence="4 6" id="KW-1133">Transmembrane helix</keyword>
<dbReference type="PANTHER" id="PTHR30614">
    <property type="entry name" value="MEMBRANE COMPONENT OF AMINO ACID ABC TRANSPORTER"/>
    <property type="match status" value="1"/>
</dbReference>
<evidence type="ECO:0000256" key="4">
    <source>
        <dbReference type="ARBA" id="ARBA00022989"/>
    </source>
</evidence>
<sequence>PGLFWYFENSLDRGLASVVLALALRSGAYQSQIFRGAILSINPGQMEAGFALGMTRFQAFRHIVMPQALRLAVPGWSNEYAVVIKDSSFALDVGIFEMTKAANQLTVNYPQLLTITMVVAAILYFLFTFPITKFFGDRQIKKLKDLGMGGN</sequence>
<dbReference type="Pfam" id="PF00528">
    <property type="entry name" value="BPD_transp_1"/>
    <property type="match status" value="1"/>
</dbReference>
<evidence type="ECO:0000313" key="8">
    <source>
        <dbReference type="EMBL" id="GAJ20827.1"/>
    </source>
</evidence>
<dbReference type="InterPro" id="IPR000515">
    <property type="entry name" value="MetI-like"/>
</dbReference>
<evidence type="ECO:0000256" key="2">
    <source>
        <dbReference type="ARBA" id="ARBA00022692"/>
    </source>
</evidence>
<proteinExistence type="predicted"/>
<accession>X1VMK2</accession>
<evidence type="ECO:0000259" key="7">
    <source>
        <dbReference type="PROSITE" id="PS50928"/>
    </source>
</evidence>